<dbReference type="EMBL" id="JAGFNK010000049">
    <property type="protein sequence ID" value="KAI9510124.1"/>
    <property type="molecule type" value="Genomic_DNA"/>
</dbReference>
<accession>A0ACC0UEG7</accession>
<gene>
    <name evidence="1" type="ORF">F5148DRAFT_1374740</name>
</gene>
<proteinExistence type="predicted"/>
<evidence type="ECO:0000313" key="1">
    <source>
        <dbReference type="EMBL" id="KAI9510124.1"/>
    </source>
</evidence>
<dbReference type="Proteomes" id="UP001207468">
    <property type="component" value="Unassembled WGS sequence"/>
</dbReference>
<evidence type="ECO:0000313" key="2">
    <source>
        <dbReference type="Proteomes" id="UP001207468"/>
    </source>
</evidence>
<sequence length="366" mass="41046">MADNSVATYVLTMLEMMGRQDSFVDNPPLGLARRAGATSSTFDVPAHKLLRAVIEHSPSPETKFLVELAKCEIFAVKKLVDDLDGDHSVSPDDWAFIVHQELRQNAGNITYLTACKPLLVSSYCGIQKSRWKNNSPREYTSYSRRRIEEIESLLSSAIVHRSQSALKRLIFLRDGTRCPVTGFEMFGDDQAVIPRCAHIIPFSVHSKTHSHQAIETFTGTILKAEDVHELINHPANAINIENNAHDPMDKFLAWGIEATLVNDQWKYFFREVRPNRVAPTIRFKDGDEIKFGSGNGSNMIPLPDPRICNLRLAIARVFAASGATGVFDQYLEDDDDDDCMSQVPVYFGGPFVDDDTLMRRIEVLAT</sequence>
<organism evidence="1 2">
    <name type="scientific">Russula earlei</name>
    <dbReference type="NCBI Taxonomy" id="71964"/>
    <lineage>
        <taxon>Eukaryota</taxon>
        <taxon>Fungi</taxon>
        <taxon>Dikarya</taxon>
        <taxon>Basidiomycota</taxon>
        <taxon>Agaricomycotina</taxon>
        <taxon>Agaricomycetes</taxon>
        <taxon>Russulales</taxon>
        <taxon>Russulaceae</taxon>
        <taxon>Russula</taxon>
    </lineage>
</organism>
<reference evidence="1" key="1">
    <citation type="submission" date="2021-03" db="EMBL/GenBank/DDBJ databases">
        <title>Evolutionary priming and transition to the ectomycorrhizal habit in an iconic lineage of mushroom-forming fungi: is preadaptation a requirement?</title>
        <authorList>
            <consortium name="DOE Joint Genome Institute"/>
            <person name="Looney B.P."/>
            <person name="Miyauchi S."/>
            <person name="Morin E."/>
            <person name="Drula E."/>
            <person name="Courty P.E."/>
            <person name="Chicoki N."/>
            <person name="Fauchery L."/>
            <person name="Kohler A."/>
            <person name="Kuo A."/>
            <person name="LaButti K."/>
            <person name="Pangilinan J."/>
            <person name="Lipzen A."/>
            <person name="Riley R."/>
            <person name="Andreopoulos W."/>
            <person name="He G."/>
            <person name="Johnson J."/>
            <person name="Barry K.W."/>
            <person name="Grigoriev I.V."/>
            <person name="Nagy L."/>
            <person name="Hibbett D."/>
            <person name="Henrissat B."/>
            <person name="Matheny P.B."/>
            <person name="Labbe J."/>
            <person name="Martin A.F."/>
        </authorList>
    </citation>
    <scope>NUCLEOTIDE SEQUENCE</scope>
    <source>
        <strain evidence="1">BPL698</strain>
    </source>
</reference>
<name>A0ACC0UEG7_9AGAM</name>
<comment type="caution">
    <text evidence="1">The sequence shown here is derived from an EMBL/GenBank/DDBJ whole genome shotgun (WGS) entry which is preliminary data.</text>
</comment>
<protein>
    <submittedName>
        <fullName evidence="1">Uncharacterized protein</fullName>
    </submittedName>
</protein>
<keyword evidence="2" id="KW-1185">Reference proteome</keyword>